<keyword evidence="2" id="KW-1185">Reference proteome</keyword>
<proteinExistence type="predicted"/>
<gene>
    <name evidence="1" type="ORF">SE17_15730</name>
</gene>
<reference evidence="1 2" key="1">
    <citation type="submission" date="2015-09" db="EMBL/GenBank/DDBJ databases">
        <title>Draft genome sequence of Kouleothrix aurantiaca JCM 19913.</title>
        <authorList>
            <person name="Hemp J."/>
        </authorList>
    </citation>
    <scope>NUCLEOTIDE SEQUENCE [LARGE SCALE GENOMIC DNA]</scope>
    <source>
        <strain evidence="1 2">COM-B</strain>
    </source>
</reference>
<evidence type="ECO:0000313" key="2">
    <source>
        <dbReference type="Proteomes" id="UP000050509"/>
    </source>
</evidence>
<organism evidence="1 2">
    <name type="scientific">Kouleothrix aurantiaca</name>
    <dbReference type="NCBI Taxonomy" id="186479"/>
    <lineage>
        <taxon>Bacteria</taxon>
        <taxon>Bacillati</taxon>
        <taxon>Chloroflexota</taxon>
        <taxon>Chloroflexia</taxon>
        <taxon>Chloroflexales</taxon>
        <taxon>Roseiflexineae</taxon>
        <taxon>Roseiflexaceae</taxon>
        <taxon>Kouleothrix</taxon>
    </lineage>
</organism>
<dbReference type="Proteomes" id="UP000050509">
    <property type="component" value="Unassembled WGS sequence"/>
</dbReference>
<protein>
    <submittedName>
        <fullName evidence="1">Uncharacterized protein</fullName>
    </submittedName>
</protein>
<sequence length="94" mass="10231">WAQLLKDRGRASLSRAARARLVMPVAQIMPDVQDALSGQHVSGRVLHELARRPAAEQRAILRAAHQGAPTPLSQAIWQQFQSQQAPAPEHALSG</sequence>
<comment type="caution">
    <text evidence="1">The sequence shown here is derived from an EMBL/GenBank/DDBJ whole genome shotgun (WGS) entry which is preliminary data.</text>
</comment>
<accession>A0A0P9HCY0</accession>
<name>A0A0P9HCY0_9CHLR</name>
<evidence type="ECO:0000313" key="1">
    <source>
        <dbReference type="EMBL" id="KPV52401.1"/>
    </source>
</evidence>
<feature type="non-terminal residue" evidence="1">
    <location>
        <position position="1"/>
    </location>
</feature>
<dbReference type="EMBL" id="LJCR01000557">
    <property type="protein sequence ID" value="KPV52401.1"/>
    <property type="molecule type" value="Genomic_DNA"/>
</dbReference>
<dbReference type="AlphaFoldDB" id="A0A0P9HCY0"/>